<keyword evidence="3" id="KW-1185">Reference proteome</keyword>
<organism evidence="2 3">
    <name type="scientific">Nitrosomonas stercoris</name>
    <dbReference type="NCBI Taxonomy" id="1444684"/>
    <lineage>
        <taxon>Bacteria</taxon>
        <taxon>Pseudomonadati</taxon>
        <taxon>Pseudomonadota</taxon>
        <taxon>Betaproteobacteria</taxon>
        <taxon>Nitrosomonadales</taxon>
        <taxon>Nitrosomonadaceae</taxon>
        <taxon>Nitrosomonas</taxon>
    </lineage>
</organism>
<dbReference type="Gene3D" id="1.20.120.660">
    <property type="entry name" value="IL-4 antagonist (De novo design) like domain"/>
    <property type="match status" value="1"/>
</dbReference>
<dbReference type="CDD" id="cd13840">
    <property type="entry name" value="SMBP_like"/>
    <property type="match status" value="1"/>
</dbReference>
<gene>
    <name evidence="2" type="ORF">Nstercoris_00932</name>
</gene>
<dbReference type="InterPro" id="IPR031877">
    <property type="entry name" value="SmbP"/>
</dbReference>
<dbReference type="Proteomes" id="UP000316473">
    <property type="component" value="Chromosome"/>
</dbReference>
<accession>A0A4Y1YKM4</accession>
<dbReference type="KEGG" id="nst:Nstercoris_00932"/>
<keyword evidence="1" id="KW-0732">Signal</keyword>
<evidence type="ECO:0000256" key="1">
    <source>
        <dbReference type="SAM" id="SignalP"/>
    </source>
</evidence>
<dbReference type="EMBL" id="AP019755">
    <property type="protein sequence ID" value="BBL34690.1"/>
    <property type="molecule type" value="Genomic_DNA"/>
</dbReference>
<proteinExistence type="predicted"/>
<sequence length="127" mass="13270">MKKILTSLVALFAAGLLISMPAYAAGHLDEALEHAQEAVLHGEEGHADVLAQHAKEAVEHAKAARAAGEGNTHTDHFIAHAEDAIKHAEEGHTDVATKHIKEAVEHLKASMTAAPAGGDEHSGHAGY</sequence>
<reference evidence="2 3" key="1">
    <citation type="submission" date="2019-06" db="EMBL/GenBank/DDBJ databases">
        <title>Nitrosomonas stercoris KYUHI-S whole genome shotgun sequence.</title>
        <authorList>
            <person name="Nakagawa T."/>
            <person name="Tsuchiya Y."/>
            <person name="Takahashi R."/>
        </authorList>
    </citation>
    <scope>NUCLEOTIDE SEQUENCE [LARGE SCALE GENOMIC DNA]</scope>
    <source>
        <strain evidence="2 3">KYUHI-S</strain>
    </source>
</reference>
<evidence type="ECO:0000313" key="2">
    <source>
        <dbReference type="EMBL" id="BBL34690.1"/>
    </source>
</evidence>
<feature type="signal peptide" evidence="1">
    <location>
        <begin position="1"/>
        <end position="24"/>
    </location>
</feature>
<evidence type="ECO:0000313" key="3">
    <source>
        <dbReference type="Proteomes" id="UP000316473"/>
    </source>
</evidence>
<dbReference type="AlphaFoldDB" id="A0A4Y1YKM4"/>
<dbReference type="Pfam" id="PF16785">
    <property type="entry name" value="SMBP"/>
    <property type="match status" value="1"/>
</dbReference>
<feature type="chain" id="PRO_5021303913" evidence="1">
    <location>
        <begin position="25"/>
        <end position="127"/>
    </location>
</feature>
<dbReference type="GO" id="GO:0046872">
    <property type="term" value="F:metal ion binding"/>
    <property type="evidence" value="ECO:0007669"/>
    <property type="project" value="InterPro"/>
</dbReference>
<name>A0A4Y1YKM4_9PROT</name>
<protein>
    <submittedName>
        <fullName evidence="2">Metal-binding protein SmbP</fullName>
    </submittedName>
</protein>